<evidence type="ECO:0000256" key="3">
    <source>
        <dbReference type="ARBA" id="ARBA00023157"/>
    </source>
</evidence>
<dbReference type="CDD" id="cd00054">
    <property type="entry name" value="EGF_CA"/>
    <property type="match status" value="1"/>
</dbReference>
<dbReference type="FunFam" id="2.10.25.10:FF:000143">
    <property type="entry name" value="Protein crumbs 1"/>
    <property type="match status" value="1"/>
</dbReference>
<dbReference type="SMART" id="SM00179">
    <property type="entry name" value="EGF_CA"/>
    <property type="match status" value="2"/>
</dbReference>
<dbReference type="InterPro" id="IPR000152">
    <property type="entry name" value="EGF-type_Asp/Asn_hydroxyl_site"/>
</dbReference>
<dbReference type="InterPro" id="IPR001881">
    <property type="entry name" value="EGF-like_Ca-bd_dom"/>
</dbReference>
<dbReference type="EMBL" id="GL832972">
    <property type="protein sequence ID" value="EGD75404.1"/>
    <property type="molecule type" value="Genomic_DNA"/>
</dbReference>
<sequence length="597" mass="62472">MGAGTSPPSFPNTAPPDSATAILTHISGSLSVTDSLAGITIIISIVVVILIIRAVSTAAAAAATAAQSANTAAPPVSLSVYAALADRQLGTDEIHMLGCRALQGSDDDARNHRRFKVADRRLFSAQVYTAHSFPAPYDGAVHVADSSTQSSTGVQTASNRTGTGFTGPQWQHLITCNVTQDTTPQFSAQLFPEPPDIIIAYDERAVFLCFSGFRSSASEDGPALVFRTCTASGRLGAPSATCVDTDECASVAQARRALSSLQQCINTNGSYACACTAPDSMLSSDNRTSTPNPCGPGTCTDLVADFTCSCEGTGFQGDLTLTTLLPPDSTPAYMTSFTRTCRADQTYTNTELACRDVNECDPDAQDQPRTYQQQALYTCDDGYTTTGDAQAAATYTATCTATGNYTFQGTCVEVDECAAQPCMNGGMCTDLVNAFECACVGEWGGPTCSDDTNRPPERISLSTTRVPENTFPLPLVTVTVEDPDTHQSHTLQVLSSTPPGVIVVATTNGGSSSGGAGAASPTLEITRALDFEVDGSAIEAVVRATDNGTISQLSADFLVRINVEDNNDAPTAVLLDTTSIAENTPCIPHQHRGPRCW</sequence>
<keyword evidence="2" id="KW-0677">Repeat</keyword>
<dbReference type="PROSITE" id="PS00022">
    <property type="entry name" value="EGF_1"/>
    <property type="match status" value="1"/>
</dbReference>
<evidence type="ECO:0000256" key="5">
    <source>
        <dbReference type="PROSITE-ProRule" id="PRU00076"/>
    </source>
</evidence>
<keyword evidence="4" id="KW-0325">Glycoprotein</keyword>
<keyword evidence="3 5" id="KW-1015">Disulfide bond</keyword>
<dbReference type="GO" id="GO:0007156">
    <property type="term" value="P:homophilic cell adhesion via plasma membrane adhesion molecules"/>
    <property type="evidence" value="ECO:0007669"/>
    <property type="project" value="InterPro"/>
</dbReference>
<evidence type="ECO:0000259" key="6">
    <source>
        <dbReference type="PROSITE" id="PS50026"/>
    </source>
</evidence>
<proteinExistence type="predicted"/>
<evidence type="ECO:0000256" key="2">
    <source>
        <dbReference type="ARBA" id="ARBA00022737"/>
    </source>
</evidence>
<dbReference type="Gene3D" id="2.60.40.60">
    <property type="entry name" value="Cadherins"/>
    <property type="match status" value="1"/>
</dbReference>
<dbReference type="InterPro" id="IPR051022">
    <property type="entry name" value="Notch_Cell-Fate_Det"/>
</dbReference>
<dbReference type="Proteomes" id="UP000007799">
    <property type="component" value="Unassembled WGS sequence"/>
</dbReference>
<reference evidence="8" key="1">
    <citation type="submission" date="2009-08" db="EMBL/GenBank/DDBJ databases">
        <title>Annotation of Salpingoeca rosetta.</title>
        <authorList>
            <consortium name="The Broad Institute Genome Sequencing Platform"/>
            <person name="Russ C."/>
            <person name="Cuomo C."/>
            <person name="Burger G."/>
            <person name="Gray M.W."/>
            <person name="Holland P.W.H."/>
            <person name="King N."/>
            <person name="Lang F.B.F."/>
            <person name="Roger A.J."/>
            <person name="Ruiz-Trillo I."/>
            <person name="Young S.K."/>
            <person name="Zeng Q."/>
            <person name="Gargeya S."/>
            <person name="Alvarado L."/>
            <person name="Berlin A."/>
            <person name="Chapman S.B."/>
            <person name="Chen Z."/>
            <person name="Freedman E."/>
            <person name="Gellesch M."/>
            <person name="Goldberg J."/>
            <person name="Griggs A."/>
            <person name="Gujja S."/>
            <person name="Heilman E."/>
            <person name="Heiman D."/>
            <person name="Howarth C."/>
            <person name="Mehta T."/>
            <person name="Neiman D."/>
            <person name="Pearson M."/>
            <person name="Roberts A."/>
            <person name="Saif S."/>
            <person name="Shea T."/>
            <person name="Shenoy N."/>
            <person name="Sisk P."/>
            <person name="Stolte C."/>
            <person name="Sykes S."/>
            <person name="White J."/>
            <person name="Yandava C."/>
            <person name="Haas B."/>
            <person name="Nusbaum C."/>
            <person name="Birren B."/>
        </authorList>
    </citation>
    <scope>NUCLEOTIDE SEQUENCE [LARGE SCALE GENOMIC DNA]</scope>
    <source>
        <strain evidence="8">ATCC 50818</strain>
    </source>
</reference>
<dbReference type="Pfam" id="PF00084">
    <property type="entry name" value="Sushi"/>
    <property type="match status" value="1"/>
</dbReference>
<keyword evidence="9" id="KW-1185">Reference proteome</keyword>
<dbReference type="SUPFAM" id="SSF49313">
    <property type="entry name" value="Cadherin-like"/>
    <property type="match status" value="1"/>
</dbReference>
<dbReference type="PROSITE" id="PS50268">
    <property type="entry name" value="CADHERIN_2"/>
    <property type="match status" value="1"/>
</dbReference>
<accession>F2UFX6</accession>
<evidence type="ECO:0000256" key="4">
    <source>
        <dbReference type="ARBA" id="ARBA00023180"/>
    </source>
</evidence>
<dbReference type="eggNOG" id="KOG1217">
    <property type="taxonomic scope" value="Eukaryota"/>
</dbReference>
<dbReference type="InterPro" id="IPR000742">
    <property type="entry name" value="EGF"/>
</dbReference>
<protein>
    <recommendedName>
        <fullName evidence="10">EGF-like domain-containing protein</fullName>
    </recommendedName>
</protein>
<dbReference type="Gene3D" id="2.10.25.10">
    <property type="entry name" value="Laminin"/>
    <property type="match status" value="2"/>
</dbReference>
<evidence type="ECO:0000256" key="1">
    <source>
        <dbReference type="ARBA" id="ARBA00022536"/>
    </source>
</evidence>
<evidence type="ECO:0000313" key="8">
    <source>
        <dbReference type="EMBL" id="EGD75404.1"/>
    </source>
</evidence>
<feature type="disulfide bond" evidence="5">
    <location>
        <begin position="439"/>
        <end position="448"/>
    </location>
</feature>
<evidence type="ECO:0008006" key="10">
    <source>
        <dbReference type="Google" id="ProtNLM"/>
    </source>
</evidence>
<dbReference type="PROSITE" id="PS50026">
    <property type="entry name" value="EGF_3"/>
    <property type="match status" value="1"/>
</dbReference>
<dbReference type="GO" id="GO:0005509">
    <property type="term" value="F:calcium ion binding"/>
    <property type="evidence" value="ECO:0007669"/>
    <property type="project" value="InterPro"/>
</dbReference>
<dbReference type="SUPFAM" id="SSF57196">
    <property type="entry name" value="EGF/Laminin"/>
    <property type="match status" value="2"/>
</dbReference>
<feature type="domain" description="Cadherin" evidence="7">
    <location>
        <begin position="458"/>
        <end position="572"/>
    </location>
</feature>
<evidence type="ECO:0000259" key="7">
    <source>
        <dbReference type="PROSITE" id="PS50268"/>
    </source>
</evidence>
<dbReference type="KEGG" id="sre:PTSG_06479"/>
<name>F2UFX6_SALR5</name>
<dbReference type="OrthoDB" id="283575at2759"/>
<dbReference type="PANTHER" id="PTHR24049">
    <property type="entry name" value="CRUMBS FAMILY MEMBER"/>
    <property type="match status" value="1"/>
</dbReference>
<dbReference type="SMART" id="SM00181">
    <property type="entry name" value="EGF"/>
    <property type="match status" value="2"/>
</dbReference>
<dbReference type="Gene3D" id="2.10.70.10">
    <property type="entry name" value="Complement Module, domain 1"/>
    <property type="match status" value="1"/>
</dbReference>
<evidence type="ECO:0000313" key="9">
    <source>
        <dbReference type="Proteomes" id="UP000007799"/>
    </source>
</evidence>
<gene>
    <name evidence="8" type="ORF">PTSG_06479</name>
</gene>
<dbReference type="GeneID" id="16072421"/>
<dbReference type="InterPro" id="IPR002126">
    <property type="entry name" value="Cadherin-like_dom"/>
</dbReference>
<comment type="caution">
    <text evidence="5">Lacks conserved residue(s) required for the propagation of feature annotation.</text>
</comment>
<dbReference type="InterPro" id="IPR015919">
    <property type="entry name" value="Cadherin-like_sf"/>
</dbReference>
<dbReference type="PROSITE" id="PS01187">
    <property type="entry name" value="EGF_CA"/>
    <property type="match status" value="1"/>
</dbReference>
<dbReference type="GO" id="GO:0016020">
    <property type="term" value="C:membrane"/>
    <property type="evidence" value="ECO:0007669"/>
    <property type="project" value="InterPro"/>
</dbReference>
<dbReference type="CDD" id="cd11304">
    <property type="entry name" value="Cadherin_repeat"/>
    <property type="match status" value="1"/>
</dbReference>
<dbReference type="InParanoid" id="F2UFX6"/>
<dbReference type="InterPro" id="IPR018097">
    <property type="entry name" value="EGF_Ca-bd_CS"/>
</dbReference>
<organism evidence="9">
    <name type="scientific">Salpingoeca rosetta (strain ATCC 50818 / BSB-021)</name>
    <dbReference type="NCBI Taxonomy" id="946362"/>
    <lineage>
        <taxon>Eukaryota</taxon>
        <taxon>Choanoflagellata</taxon>
        <taxon>Craspedida</taxon>
        <taxon>Salpingoecidae</taxon>
        <taxon>Salpingoeca</taxon>
    </lineage>
</organism>
<keyword evidence="1 5" id="KW-0245">EGF-like domain</keyword>
<dbReference type="RefSeq" id="XP_004991861.1">
    <property type="nucleotide sequence ID" value="XM_004991804.1"/>
</dbReference>
<dbReference type="InterPro" id="IPR000436">
    <property type="entry name" value="Sushi_SCR_CCP_dom"/>
</dbReference>
<feature type="domain" description="EGF-like" evidence="6">
    <location>
        <begin position="413"/>
        <end position="449"/>
    </location>
</feature>
<dbReference type="PROSITE" id="PS00010">
    <property type="entry name" value="ASX_HYDROXYL"/>
    <property type="match status" value="1"/>
</dbReference>
<dbReference type="AlphaFoldDB" id="F2UFX6"/>